<evidence type="ECO:0000313" key="3">
    <source>
        <dbReference type="EMBL" id="DAE32664.1"/>
    </source>
</evidence>
<dbReference type="InterPro" id="IPR010982">
    <property type="entry name" value="Lambda_DNA-bd_dom_sf"/>
</dbReference>
<dbReference type="SMART" id="SM00530">
    <property type="entry name" value="HTH_XRE"/>
    <property type="match status" value="1"/>
</dbReference>
<dbReference type="EMBL" id="BK059128">
    <property type="protein sequence ID" value="DAE32664.1"/>
    <property type="molecule type" value="Genomic_DNA"/>
</dbReference>
<protein>
    <recommendedName>
        <fullName evidence="2">HTH cro/C1-type domain-containing protein</fullName>
    </recommendedName>
</protein>
<organism evidence="3">
    <name type="scientific">virus sp. ctFlR8</name>
    <dbReference type="NCBI Taxonomy" id="2825811"/>
    <lineage>
        <taxon>Viruses</taxon>
    </lineage>
</organism>
<proteinExistence type="predicted"/>
<dbReference type="PANTHER" id="PTHR46558">
    <property type="entry name" value="TRACRIPTIONAL REGULATORY PROTEIN-RELATED-RELATED"/>
    <property type="match status" value="1"/>
</dbReference>
<evidence type="ECO:0000259" key="2">
    <source>
        <dbReference type="PROSITE" id="PS50943"/>
    </source>
</evidence>
<dbReference type="SUPFAM" id="SSF47413">
    <property type="entry name" value="lambda repressor-like DNA-binding domains"/>
    <property type="match status" value="1"/>
</dbReference>
<dbReference type="CDD" id="cd00093">
    <property type="entry name" value="HTH_XRE"/>
    <property type="match status" value="1"/>
</dbReference>
<name>A0A8S5RMR9_9VIRU</name>
<dbReference type="InterPro" id="IPR001387">
    <property type="entry name" value="Cro/C1-type_HTH"/>
</dbReference>
<dbReference type="PANTHER" id="PTHR46558:SF11">
    <property type="entry name" value="HTH-TYPE TRANSCRIPTIONAL REGULATOR XRE"/>
    <property type="match status" value="1"/>
</dbReference>
<dbReference type="Pfam" id="PF12844">
    <property type="entry name" value="HTH_19"/>
    <property type="match status" value="1"/>
</dbReference>
<dbReference type="PROSITE" id="PS50943">
    <property type="entry name" value="HTH_CROC1"/>
    <property type="match status" value="1"/>
</dbReference>
<feature type="domain" description="HTH cro/C1-type" evidence="2">
    <location>
        <begin position="5"/>
        <end position="59"/>
    </location>
</feature>
<dbReference type="Gene3D" id="1.10.260.40">
    <property type="entry name" value="lambda repressor-like DNA-binding domains"/>
    <property type="match status" value="1"/>
</dbReference>
<sequence>MNERIKSLRKYLNMTQDDFSKQIGLSRNYIAQVEIGTKTPSERTISDICREFDVNEEWLRNGTGEMLVQKSKDEQISEMLGEIQKSGEDTFKHRLVSALANLDEDGWNSLEKLIDSIAKKNE</sequence>
<evidence type="ECO:0000256" key="1">
    <source>
        <dbReference type="ARBA" id="ARBA00023125"/>
    </source>
</evidence>
<accession>A0A8S5RMR9</accession>
<reference evidence="3" key="1">
    <citation type="journal article" date="2021" name="Proc. Natl. Acad. Sci. U.S.A.">
        <title>A Catalog of Tens of Thousands of Viruses from Human Metagenomes Reveals Hidden Associations with Chronic Diseases.</title>
        <authorList>
            <person name="Tisza M.J."/>
            <person name="Buck C.B."/>
        </authorList>
    </citation>
    <scope>NUCLEOTIDE SEQUENCE</scope>
    <source>
        <strain evidence="3">CtFlR8</strain>
    </source>
</reference>
<dbReference type="GO" id="GO:0003677">
    <property type="term" value="F:DNA binding"/>
    <property type="evidence" value="ECO:0007669"/>
    <property type="project" value="UniProtKB-KW"/>
</dbReference>
<keyword evidence="1" id="KW-0238">DNA-binding</keyword>